<dbReference type="EMBL" id="KE345790">
    <property type="protein sequence ID" value="EXC16356.1"/>
    <property type="molecule type" value="Genomic_DNA"/>
</dbReference>
<organism evidence="2 3">
    <name type="scientific">Morus notabilis</name>
    <dbReference type="NCBI Taxonomy" id="981085"/>
    <lineage>
        <taxon>Eukaryota</taxon>
        <taxon>Viridiplantae</taxon>
        <taxon>Streptophyta</taxon>
        <taxon>Embryophyta</taxon>
        <taxon>Tracheophyta</taxon>
        <taxon>Spermatophyta</taxon>
        <taxon>Magnoliopsida</taxon>
        <taxon>eudicotyledons</taxon>
        <taxon>Gunneridae</taxon>
        <taxon>Pentapetalae</taxon>
        <taxon>rosids</taxon>
        <taxon>fabids</taxon>
        <taxon>Rosales</taxon>
        <taxon>Moraceae</taxon>
        <taxon>Moreae</taxon>
        <taxon>Morus</taxon>
    </lineage>
</organism>
<evidence type="ECO:0000313" key="2">
    <source>
        <dbReference type="EMBL" id="EXC16356.1"/>
    </source>
</evidence>
<dbReference type="Proteomes" id="UP000030645">
    <property type="component" value="Unassembled WGS sequence"/>
</dbReference>
<accession>W9S803</accession>
<gene>
    <name evidence="2" type="ORF">L484_006563</name>
</gene>
<evidence type="ECO:0000256" key="1">
    <source>
        <dbReference type="SAM" id="MobiDB-lite"/>
    </source>
</evidence>
<feature type="region of interest" description="Disordered" evidence="1">
    <location>
        <begin position="59"/>
        <end position="78"/>
    </location>
</feature>
<protein>
    <submittedName>
        <fullName evidence="2">Uncharacterized protein</fullName>
    </submittedName>
</protein>
<proteinExistence type="predicted"/>
<dbReference type="AlphaFoldDB" id="W9S803"/>
<evidence type="ECO:0000313" key="3">
    <source>
        <dbReference type="Proteomes" id="UP000030645"/>
    </source>
</evidence>
<reference evidence="3" key="1">
    <citation type="submission" date="2013-01" db="EMBL/GenBank/DDBJ databases">
        <title>Draft Genome Sequence of a Mulberry Tree, Morus notabilis C.K. Schneid.</title>
        <authorList>
            <person name="He N."/>
            <person name="Zhao S."/>
        </authorList>
    </citation>
    <scope>NUCLEOTIDE SEQUENCE</scope>
</reference>
<name>W9S803_9ROSA</name>
<keyword evidence="3" id="KW-1185">Reference proteome</keyword>
<feature type="compositionally biased region" description="Polar residues" evidence="1">
    <location>
        <begin position="59"/>
        <end position="70"/>
    </location>
</feature>
<sequence>MSSLLHCRISSLFNSNSDLLVAVDARPTYVVVVARPKDLADPHRKTLCPPIKTRRSLSVTSHPCLSPSSRNLKHPFTIPASRREKIEKEIRL</sequence>